<dbReference type="AlphaFoldDB" id="A0A399CXG4"/>
<accession>A0A399CXG4</accession>
<gene>
    <name evidence="1" type="ORF">D1164_17360</name>
</gene>
<dbReference type="RefSeq" id="WP_119351161.1">
    <property type="nucleotide sequence ID" value="NZ_QWET01000015.1"/>
</dbReference>
<keyword evidence="2" id="KW-1185">Reference proteome</keyword>
<evidence type="ECO:0000313" key="1">
    <source>
        <dbReference type="EMBL" id="RIH63906.1"/>
    </source>
</evidence>
<reference evidence="1 2" key="1">
    <citation type="journal article" date="2015" name="Int. J. Syst. Evol. Microbiol.">
        <title>Mariniphaga sediminis sp. nov., isolated from coastal sediment.</title>
        <authorList>
            <person name="Wang F.Q."/>
            <person name="Shen Q.Y."/>
            <person name="Chen G.J."/>
            <person name="Du Z.J."/>
        </authorList>
    </citation>
    <scope>NUCLEOTIDE SEQUENCE [LARGE SCALE GENOMIC DNA]</scope>
    <source>
        <strain evidence="1 2">SY21</strain>
    </source>
</reference>
<dbReference type="EMBL" id="QWET01000015">
    <property type="protein sequence ID" value="RIH63906.1"/>
    <property type="molecule type" value="Genomic_DNA"/>
</dbReference>
<evidence type="ECO:0000313" key="2">
    <source>
        <dbReference type="Proteomes" id="UP000266441"/>
    </source>
</evidence>
<comment type="caution">
    <text evidence="1">The sequence shown here is derived from an EMBL/GenBank/DDBJ whole genome shotgun (WGS) entry which is preliminary data.</text>
</comment>
<protein>
    <submittedName>
        <fullName evidence="1">Uncharacterized protein</fullName>
    </submittedName>
</protein>
<name>A0A399CXG4_9BACT</name>
<organism evidence="1 2">
    <name type="scientific">Mariniphaga sediminis</name>
    <dbReference type="NCBI Taxonomy" id="1628158"/>
    <lineage>
        <taxon>Bacteria</taxon>
        <taxon>Pseudomonadati</taxon>
        <taxon>Bacteroidota</taxon>
        <taxon>Bacteroidia</taxon>
        <taxon>Marinilabiliales</taxon>
        <taxon>Prolixibacteraceae</taxon>
        <taxon>Mariniphaga</taxon>
    </lineage>
</organism>
<sequence length="133" mass="15122">MYNPVNRYLKYILVLLAVFYLSGCRSDSGGGDFFLVKVIGKGVDCNETYLVKFQEEDEERVSKYMEGMNTHFPVFYANNLPEKFKEKGRTLKVKLYECQQGELPLCTAKDPGFGSVCIESATAISLAMPWMLF</sequence>
<dbReference type="Proteomes" id="UP000266441">
    <property type="component" value="Unassembled WGS sequence"/>
</dbReference>
<proteinExistence type="predicted"/>